<gene>
    <name evidence="1" type="ORF">TOT_010001172</name>
</gene>
<proteinExistence type="predicted"/>
<dbReference type="EMBL" id="AP011946">
    <property type="protein sequence ID" value="BAM39718.1"/>
    <property type="molecule type" value="Genomic_DNA"/>
</dbReference>
<dbReference type="VEuPathDB" id="PiroplasmaDB:TOT_010001172"/>
<accession>J4C7V9</accession>
<evidence type="ECO:0000313" key="1">
    <source>
        <dbReference type="EMBL" id="BAM39718.1"/>
    </source>
</evidence>
<dbReference type="Proteomes" id="UP000003786">
    <property type="component" value="Chromosome 1"/>
</dbReference>
<dbReference type="AlphaFoldDB" id="J4C7V9"/>
<dbReference type="KEGG" id="tot:TOT_010001172"/>
<reference evidence="1 2" key="1">
    <citation type="journal article" date="2012" name="MBio">
        <title>Comparative genome analysis of three eukaryotic parasites with differing abilities to transform leukocytes reveals key mediators of Theileria-induced leukocyte transformation.</title>
        <authorList>
            <person name="Hayashida K."/>
            <person name="Hara Y."/>
            <person name="Abe T."/>
            <person name="Yamasaki C."/>
            <person name="Toyoda A."/>
            <person name="Kosuge T."/>
            <person name="Suzuki Y."/>
            <person name="Sato Y."/>
            <person name="Kawashima S."/>
            <person name="Katayama T."/>
            <person name="Wakaguri H."/>
            <person name="Inoue N."/>
            <person name="Homma K."/>
            <person name="Tada-Umezaki M."/>
            <person name="Yagi Y."/>
            <person name="Fujii Y."/>
            <person name="Habara T."/>
            <person name="Kanehisa M."/>
            <person name="Watanabe H."/>
            <person name="Ito K."/>
            <person name="Gojobori T."/>
            <person name="Sugawara H."/>
            <person name="Imanishi T."/>
            <person name="Weir W."/>
            <person name="Gardner M."/>
            <person name="Pain A."/>
            <person name="Shiels B."/>
            <person name="Hattori M."/>
            <person name="Nene V."/>
            <person name="Sugimoto C."/>
        </authorList>
    </citation>
    <scope>NUCLEOTIDE SEQUENCE [LARGE SCALE GENOMIC DNA]</scope>
    <source>
        <strain evidence="1 2">Shintoku</strain>
    </source>
</reference>
<sequence>MCAGKQSTSQKNSLWSKAIFYWIPRICYYTHTKPTSKGNIWLFRPLKQQTIQLGSYLVPDGLLDKLLPYETLLGMGYL</sequence>
<dbReference type="RefSeq" id="XP_009690019.1">
    <property type="nucleotide sequence ID" value="XM_009691724.1"/>
</dbReference>
<evidence type="ECO:0000313" key="2">
    <source>
        <dbReference type="Proteomes" id="UP000003786"/>
    </source>
</evidence>
<organism evidence="1 2">
    <name type="scientific">Theileria orientalis strain Shintoku</name>
    <dbReference type="NCBI Taxonomy" id="869250"/>
    <lineage>
        <taxon>Eukaryota</taxon>
        <taxon>Sar</taxon>
        <taxon>Alveolata</taxon>
        <taxon>Apicomplexa</taxon>
        <taxon>Aconoidasida</taxon>
        <taxon>Piroplasmida</taxon>
        <taxon>Theileriidae</taxon>
        <taxon>Theileria</taxon>
    </lineage>
</organism>
<keyword evidence="2" id="KW-1185">Reference proteome</keyword>
<dbReference type="GeneID" id="20713975"/>
<protein>
    <submittedName>
        <fullName evidence="1">Uncharacterized protein</fullName>
    </submittedName>
</protein>
<name>J4C7V9_THEOR</name>